<dbReference type="Gene3D" id="3.10.450.50">
    <property type="match status" value="1"/>
</dbReference>
<dbReference type="SUPFAM" id="SSF54427">
    <property type="entry name" value="NTF2-like"/>
    <property type="match status" value="1"/>
</dbReference>
<dbReference type="NCBIfam" id="TIGR02246">
    <property type="entry name" value="SgcJ/EcaC family oxidoreductase"/>
    <property type="match status" value="1"/>
</dbReference>
<dbReference type="InterPro" id="IPR011944">
    <property type="entry name" value="Steroid_delta5-4_isomerase"/>
</dbReference>
<sequence>MTGHNTTHVDAERAVRAVLDEVYAAWAQGDADAFVVPYAETATATLPGTYLPSKEAIRDTMARLFTGAFEGSKGIHKVRNIRFVCSDLAIVSSQGAVVFAGQTEPGSSSLALETWVLSEEDGAWRVQAFHSTPEHTG</sequence>
<dbReference type="EMBL" id="VCKW01000054">
    <property type="protein sequence ID" value="TMR02188.1"/>
    <property type="molecule type" value="Genomic_DNA"/>
</dbReference>
<dbReference type="OrthoDB" id="582586at2"/>
<dbReference type="Pfam" id="PF14534">
    <property type="entry name" value="DUF4440"/>
    <property type="match status" value="1"/>
</dbReference>
<comment type="caution">
    <text evidence="2">The sequence shown here is derived from an EMBL/GenBank/DDBJ whole genome shotgun (WGS) entry which is preliminary data.</text>
</comment>
<dbReference type="InterPro" id="IPR027843">
    <property type="entry name" value="DUF4440"/>
</dbReference>
<evidence type="ECO:0000259" key="1">
    <source>
        <dbReference type="Pfam" id="PF14534"/>
    </source>
</evidence>
<gene>
    <name evidence="2" type="ORF">ETD83_13310</name>
</gene>
<dbReference type="RefSeq" id="WP_138645414.1">
    <property type="nucleotide sequence ID" value="NZ_VCKW01000054.1"/>
</dbReference>
<protein>
    <submittedName>
        <fullName evidence="2">SgcJ/EcaC family oxidoreductase</fullName>
    </submittedName>
</protein>
<keyword evidence="3" id="KW-1185">Reference proteome</keyword>
<name>A0A5C4JDV4_9ACTN</name>
<dbReference type="InterPro" id="IPR032710">
    <property type="entry name" value="NTF2-like_dom_sf"/>
</dbReference>
<evidence type="ECO:0000313" key="3">
    <source>
        <dbReference type="Proteomes" id="UP000309174"/>
    </source>
</evidence>
<feature type="domain" description="DUF4440" evidence="1">
    <location>
        <begin position="15"/>
        <end position="126"/>
    </location>
</feature>
<dbReference type="AlphaFoldDB" id="A0A5C4JDV4"/>
<organism evidence="2 3">
    <name type="scientific">Actinomadura soli</name>
    <dbReference type="NCBI Taxonomy" id="2508997"/>
    <lineage>
        <taxon>Bacteria</taxon>
        <taxon>Bacillati</taxon>
        <taxon>Actinomycetota</taxon>
        <taxon>Actinomycetes</taxon>
        <taxon>Streptosporangiales</taxon>
        <taxon>Thermomonosporaceae</taxon>
        <taxon>Actinomadura</taxon>
    </lineage>
</organism>
<reference evidence="2 3" key="1">
    <citation type="submission" date="2019-05" db="EMBL/GenBank/DDBJ databases">
        <title>Draft genome sequence of Actinomadura sp. 14C53.</title>
        <authorList>
            <person name="Saricaoglu S."/>
            <person name="Isik K."/>
        </authorList>
    </citation>
    <scope>NUCLEOTIDE SEQUENCE [LARGE SCALE GENOMIC DNA]</scope>
    <source>
        <strain evidence="2 3">14C53</strain>
    </source>
</reference>
<evidence type="ECO:0000313" key="2">
    <source>
        <dbReference type="EMBL" id="TMR02188.1"/>
    </source>
</evidence>
<accession>A0A5C4JDV4</accession>
<dbReference type="Proteomes" id="UP000309174">
    <property type="component" value="Unassembled WGS sequence"/>
</dbReference>
<proteinExistence type="predicted"/>